<evidence type="ECO:0000256" key="1">
    <source>
        <dbReference type="SAM" id="MobiDB-lite"/>
    </source>
</evidence>
<organism evidence="2 3">
    <name type="scientific">Jhaorihella thermophila</name>
    <dbReference type="NCBI Taxonomy" id="488547"/>
    <lineage>
        <taxon>Bacteria</taxon>
        <taxon>Pseudomonadati</taxon>
        <taxon>Pseudomonadota</taxon>
        <taxon>Alphaproteobacteria</taxon>
        <taxon>Rhodobacterales</taxon>
        <taxon>Paracoccaceae</taxon>
        <taxon>Jhaorihella</taxon>
    </lineage>
</organism>
<feature type="compositionally biased region" description="Pro residues" evidence="1">
    <location>
        <begin position="98"/>
        <end position="109"/>
    </location>
</feature>
<dbReference type="OrthoDB" id="7708098at2"/>
<accession>A0A1H5UEB5</accession>
<evidence type="ECO:0000313" key="2">
    <source>
        <dbReference type="EMBL" id="SEF73415.1"/>
    </source>
</evidence>
<name>A0A1H5UEB5_9RHOB</name>
<proteinExistence type="predicted"/>
<gene>
    <name evidence="2" type="ORF">SAMN05421751_1049</name>
</gene>
<dbReference type="Proteomes" id="UP000236742">
    <property type="component" value="Unassembled WGS sequence"/>
</dbReference>
<keyword evidence="3" id="KW-1185">Reference proteome</keyword>
<dbReference type="RefSeq" id="WP_146064181.1">
    <property type="nucleotide sequence ID" value="NZ_FNVD01000004.1"/>
</dbReference>
<evidence type="ECO:0000313" key="3">
    <source>
        <dbReference type="Proteomes" id="UP000236742"/>
    </source>
</evidence>
<dbReference type="EMBL" id="FNVD01000004">
    <property type="protein sequence ID" value="SEF73415.1"/>
    <property type="molecule type" value="Genomic_DNA"/>
</dbReference>
<feature type="region of interest" description="Disordered" evidence="1">
    <location>
        <begin position="90"/>
        <end position="109"/>
    </location>
</feature>
<sequence>MAILRAVFVLAIVAVGLLVLPDPAKAHVHDGSAFHPPAQELADAVSHDSLGHPGHCHDGLTCGAMPGLTQTLGAPSFDWPARRSRLPVSLQLTATPPGIDPPPLRARSL</sequence>
<reference evidence="2 3" key="1">
    <citation type="submission" date="2016-10" db="EMBL/GenBank/DDBJ databases">
        <authorList>
            <person name="de Groot N.N."/>
        </authorList>
    </citation>
    <scope>NUCLEOTIDE SEQUENCE [LARGE SCALE GENOMIC DNA]</scope>
    <source>
        <strain evidence="2 3">DSM 23413</strain>
    </source>
</reference>
<dbReference type="AlphaFoldDB" id="A0A1H5UEB5"/>
<protein>
    <submittedName>
        <fullName evidence="2">Uncharacterized protein</fullName>
    </submittedName>
</protein>